<evidence type="ECO:0000259" key="6">
    <source>
        <dbReference type="PROSITE" id="PS51160"/>
    </source>
</evidence>
<proteinExistence type="inferred from homology"/>
<dbReference type="PROSITE" id="PS00151">
    <property type="entry name" value="ACYLPHOSPHATASE_2"/>
    <property type="match status" value="1"/>
</dbReference>
<keyword evidence="8" id="KW-1185">Reference proteome</keyword>
<organism evidence="7 8">
    <name type="scientific">Methylocapsa polymorpha</name>
    <dbReference type="NCBI Taxonomy" id="3080828"/>
    <lineage>
        <taxon>Bacteria</taxon>
        <taxon>Pseudomonadati</taxon>
        <taxon>Pseudomonadota</taxon>
        <taxon>Alphaproteobacteria</taxon>
        <taxon>Hyphomicrobiales</taxon>
        <taxon>Beijerinckiaceae</taxon>
        <taxon>Methylocapsa</taxon>
    </lineage>
</organism>
<evidence type="ECO:0000313" key="7">
    <source>
        <dbReference type="EMBL" id="WOJ88694.1"/>
    </source>
</evidence>
<dbReference type="NCBIfam" id="NF010996">
    <property type="entry name" value="PRK14421.1"/>
    <property type="match status" value="1"/>
</dbReference>
<name>A0ABZ0HQ04_9HYPH</name>
<evidence type="ECO:0000256" key="1">
    <source>
        <dbReference type="ARBA" id="ARBA00005614"/>
    </source>
</evidence>
<dbReference type="PANTHER" id="PTHR47268:SF4">
    <property type="entry name" value="ACYLPHOSPHATASE"/>
    <property type="match status" value="1"/>
</dbReference>
<evidence type="ECO:0000256" key="5">
    <source>
        <dbReference type="RuleBase" id="RU004168"/>
    </source>
</evidence>
<dbReference type="RefSeq" id="WP_407338132.1">
    <property type="nucleotide sequence ID" value="NZ_CP136862.1"/>
</dbReference>
<evidence type="ECO:0000256" key="2">
    <source>
        <dbReference type="ARBA" id="ARBA00012150"/>
    </source>
</evidence>
<gene>
    <name evidence="7" type="ORF">RZS28_12815</name>
</gene>
<dbReference type="Pfam" id="PF00708">
    <property type="entry name" value="Acylphosphatase"/>
    <property type="match status" value="1"/>
</dbReference>
<dbReference type="InterPro" id="IPR036046">
    <property type="entry name" value="Acylphosphatase-like_dom_sf"/>
</dbReference>
<feature type="domain" description="Acylphosphatase-like" evidence="6">
    <location>
        <begin position="7"/>
        <end position="98"/>
    </location>
</feature>
<dbReference type="InterPro" id="IPR017968">
    <property type="entry name" value="Acylphosphatase_CS"/>
</dbReference>
<dbReference type="Gene3D" id="3.30.70.100">
    <property type="match status" value="1"/>
</dbReference>
<comment type="similarity">
    <text evidence="1 5">Belongs to the acylphosphatase family.</text>
</comment>
<sequence>MIGEERIVLVTVGGWVQGIGYRAWTQRQAEALGVRGWVRNRLNGDVEAVFAGPAEAVEALCAACWRGPSLARVERVDVAEPDSAALAELGARGFRQIATI</sequence>
<protein>
    <recommendedName>
        <fullName evidence="2 4">acylphosphatase</fullName>
        <ecNumber evidence="2 4">3.6.1.7</ecNumber>
    </recommendedName>
</protein>
<keyword evidence="4" id="KW-0378">Hydrolase</keyword>
<feature type="active site" evidence="4">
    <location>
        <position position="22"/>
    </location>
</feature>
<reference evidence="7 8" key="1">
    <citation type="submission" date="2023-10" db="EMBL/GenBank/DDBJ databases">
        <title>Novel methanotroph of the genus Methylocapsa from a subarctic wetland.</title>
        <authorList>
            <person name="Belova S.E."/>
            <person name="Oshkin I.Y."/>
            <person name="Miroshnikov K."/>
            <person name="Dedysh S.N."/>
        </authorList>
    </citation>
    <scope>NUCLEOTIDE SEQUENCE [LARGE SCALE GENOMIC DNA]</scope>
    <source>
        <strain evidence="7 8">RX1</strain>
    </source>
</reference>
<dbReference type="SUPFAM" id="SSF54975">
    <property type="entry name" value="Acylphosphatase/BLUF domain-like"/>
    <property type="match status" value="1"/>
</dbReference>
<dbReference type="InterPro" id="IPR001792">
    <property type="entry name" value="Acylphosphatase-like_dom"/>
</dbReference>
<evidence type="ECO:0000256" key="3">
    <source>
        <dbReference type="ARBA" id="ARBA00047645"/>
    </source>
</evidence>
<comment type="catalytic activity">
    <reaction evidence="3 4">
        <text>an acyl phosphate + H2O = a carboxylate + phosphate + H(+)</text>
        <dbReference type="Rhea" id="RHEA:14965"/>
        <dbReference type="ChEBI" id="CHEBI:15377"/>
        <dbReference type="ChEBI" id="CHEBI:15378"/>
        <dbReference type="ChEBI" id="CHEBI:29067"/>
        <dbReference type="ChEBI" id="CHEBI:43474"/>
        <dbReference type="ChEBI" id="CHEBI:59918"/>
        <dbReference type="EC" id="3.6.1.7"/>
    </reaction>
</comment>
<evidence type="ECO:0000256" key="4">
    <source>
        <dbReference type="PROSITE-ProRule" id="PRU00520"/>
    </source>
</evidence>
<dbReference type="InterPro" id="IPR020456">
    <property type="entry name" value="Acylphosphatase"/>
</dbReference>
<dbReference type="Proteomes" id="UP001626536">
    <property type="component" value="Chromosome"/>
</dbReference>
<dbReference type="PROSITE" id="PS51160">
    <property type="entry name" value="ACYLPHOSPHATASE_3"/>
    <property type="match status" value="1"/>
</dbReference>
<dbReference type="PANTHER" id="PTHR47268">
    <property type="entry name" value="ACYLPHOSPHATASE"/>
    <property type="match status" value="1"/>
</dbReference>
<dbReference type="EC" id="3.6.1.7" evidence="2 4"/>
<dbReference type="EMBL" id="CP136862">
    <property type="protein sequence ID" value="WOJ88694.1"/>
    <property type="molecule type" value="Genomic_DNA"/>
</dbReference>
<feature type="active site" evidence="4">
    <location>
        <position position="40"/>
    </location>
</feature>
<accession>A0ABZ0HQ04</accession>
<evidence type="ECO:0000313" key="8">
    <source>
        <dbReference type="Proteomes" id="UP001626536"/>
    </source>
</evidence>